<dbReference type="InterPro" id="IPR001881">
    <property type="entry name" value="EGF-like_Ca-bd_dom"/>
</dbReference>
<dbReference type="PROSITE" id="PS50026">
    <property type="entry name" value="EGF_3"/>
    <property type="match status" value="4"/>
</dbReference>
<dbReference type="InterPro" id="IPR024731">
    <property type="entry name" value="NELL2-like_EGF"/>
</dbReference>
<feature type="domain" description="EGF-like" evidence="5">
    <location>
        <begin position="201"/>
        <end position="241"/>
    </location>
</feature>
<gene>
    <name evidence="6" type="ORF">CYFUS_002286</name>
</gene>
<dbReference type="PROSITE" id="PS00010">
    <property type="entry name" value="ASX_HYDROXYL"/>
    <property type="match status" value="3"/>
</dbReference>
<dbReference type="SMART" id="SM00181">
    <property type="entry name" value="EGF"/>
    <property type="match status" value="5"/>
</dbReference>
<reference evidence="6 7" key="1">
    <citation type="submission" date="2017-06" db="EMBL/GenBank/DDBJ databases">
        <title>Sequencing and comparative analysis of myxobacterial genomes.</title>
        <authorList>
            <person name="Rupp O."/>
            <person name="Goesmann A."/>
            <person name="Sogaard-Andersen L."/>
        </authorList>
    </citation>
    <scope>NUCLEOTIDE SEQUENCE [LARGE SCALE GENOMIC DNA]</scope>
    <source>
        <strain evidence="6 7">DSM 52655</strain>
    </source>
</reference>
<feature type="domain" description="EGF-like" evidence="5">
    <location>
        <begin position="160"/>
        <end position="200"/>
    </location>
</feature>
<dbReference type="FunFam" id="2.10.25.10:FF:000038">
    <property type="entry name" value="Fibrillin 2"/>
    <property type="match status" value="3"/>
</dbReference>
<feature type="domain" description="EGF-like" evidence="5">
    <location>
        <begin position="78"/>
        <end position="116"/>
    </location>
</feature>
<evidence type="ECO:0000256" key="4">
    <source>
        <dbReference type="ARBA" id="ARBA00023157"/>
    </source>
</evidence>
<evidence type="ECO:0000256" key="2">
    <source>
        <dbReference type="ARBA" id="ARBA00022729"/>
    </source>
</evidence>
<dbReference type="PANTHER" id="PTHR24050:SF28">
    <property type="entry name" value="UROMODULIN-LIKE"/>
    <property type="match status" value="1"/>
</dbReference>
<dbReference type="PROSITE" id="PS01187">
    <property type="entry name" value="EGF_CA"/>
    <property type="match status" value="3"/>
</dbReference>
<keyword evidence="2" id="KW-0732">Signal</keyword>
<dbReference type="FunFam" id="2.10.25.10:FF:000653">
    <property type="entry name" value="Putative Fibrillin-1"/>
    <property type="match status" value="1"/>
</dbReference>
<dbReference type="SMART" id="SM00179">
    <property type="entry name" value="EGF_CA"/>
    <property type="match status" value="5"/>
</dbReference>
<dbReference type="InterPro" id="IPR018097">
    <property type="entry name" value="EGF_Ca-bd_CS"/>
</dbReference>
<dbReference type="AlphaFoldDB" id="A0A250J0D8"/>
<dbReference type="GO" id="GO:0005509">
    <property type="term" value="F:calcium ion binding"/>
    <property type="evidence" value="ECO:0007669"/>
    <property type="project" value="InterPro"/>
</dbReference>
<dbReference type="CDD" id="cd00054">
    <property type="entry name" value="EGF_CA"/>
    <property type="match status" value="4"/>
</dbReference>
<keyword evidence="1" id="KW-0245">EGF-like domain</keyword>
<dbReference type="Gene3D" id="2.10.25.10">
    <property type="entry name" value="Laminin"/>
    <property type="match status" value="5"/>
</dbReference>
<evidence type="ECO:0000313" key="7">
    <source>
        <dbReference type="Proteomes" id="UP000217257"/>
    </source>
</evidence>
<dbReference type="NCBIfam" id="TIGR02232">
    <property type="entry name" value="myxo_disulf_rpt"/>
    <property type="match status" value="1"/>
</dbReference>
<feature type="domain" description="EGF-like" evidence="5">
    <location>
        <begin position="119"/>
        <end position="159"/>
    </location>
</feature>
<evidence type="ECO:0000259" key="5">
    <source>
        <dbReference type="PROSITE" id="PS50026"/>
    </source>
</evidence>
<evidence type="ECO:0000313" key="6">
    <source>
        <dbReference type="EMBL" id="ATB36871.1"/>
    </source>
</evidence>
<dbReference type="InterPro" id="IPR049883">
    <property type="entry name" value="NOTCH1_EGF-like"/>
</dbReference>
<proteinExistence type="predicted"/>
<organism evidence="6 7">
    <name type="scientific">Cystobacter fuscus</name>
    <dbReference type="NCBI Taxonomy" id="43"/>
    <lineage>
        <taxon>Bacteria</taxon>
        <taxon>Pseudomonadati</taxon>
        <taxon>Myxococcota</taxon>
        <taxon>Myxococcia</taxon>
        <taxon>Myxococcales</taxon>
        <taxon>Cystobacterineae</taxon>
        <taxon>Archangiaceae</taxon>
        <taxon>Cystobacter</taxon>
    </lineage>
</organism>
<dbReference type="PROSITE" id="PS51257">
    <property type="entry name" value="PROKAR_LIPOPROTEIN"/>
    <property type="match status" value="1"/>
</dbReference>
<name>A0A250J0D8_9BACT</name>
<keyword evidence="4" id="KW-1015">Disulfide bond</keyword>
<evidence type="ECO:0000256" key="3">
    <source>
        <dbReference type="ARBA" id="ARBA00022737"/>
    </source>
</evidence>
<dbReference type="Proteomes" id="UP000217257">
    <property type="component" value="Chromosome"/>
</dbReference>
<dbReference type="InterPro" id="IPR011936">
    <property type="entry name" value="Myxo_disulph_rpt"/>
</dbReference>
<dbReference type="InterPro" id="IPR000742">
    <property type="entry name" value="EGF"/>
</dbReference>
<dbReference type="InterPro" id="IPR000152">
    <property type="entry name" value="EGF-type_Asp/Asn_hydroxyl_site"/>
</dbReference>
<sequence>MIDAVRRFVCVLGLVLGVAGCGPTSSENPSSERCGDGVVQQQETCDDGLNAKGDGCDEACQVEQGWQCTGAPSRCTRQTGSCADGSAKCDANALCTEASGSFACTCKPGYTGDGFTCTDIDECASGTTTCDANAHCTNTPGGFTCACKSGYTGDGTTCTDADECASNTDNCDANATCTNTTGGFTCACKGGFSGNGVTCTDINECASNTDNCDVNATCVNTAGSFTCACKVGYSGDGVTCTDIDECADPKTCAPGETCTNTPGHYTCTPTTCEAPRTTCGSECVDLTSDANHCGDCDNACGGGQSCVESLCLGSGNLQISATWNRPGDADLIVSTPSGKLVWWDNLGPNAGTDFGQMDRDDTSGQGPENVFWASDRTPPSGTYHVCFETADFNPSPSPDSPITCSVSVRRPGKAPQTVTKSFTGSAYTFPKACNTNTASYVTSITYP</sequence>
<dbReference type="EMBL" id="CP022098">
    <property type="protein sequence ID" value="ATB36871.1"/>
    <property type="molecule type" value="Genomic_DNA"/>
</dbReference>
<dbReference type="PROSITE" id="PS01186">
    <property type="entry name" value="EGF_2"/>
    <property type="match status" value="3"/>
</dbReference>
<dbReference type="Pfam" id="PF07645">
    <property type="entry name" value="EGF_CA"/>
    <property type="match status" value="2"/>
</dbReference>
<dbReference type="Pfam" id="PF12947">
    <property type="entry name" value="EGF_3"/>
    <property type="match status" value="3"/>
</dbReference>
<dbReference type="RefSeq" id="WP_198316543.1">
    <property type="nucleotide sequence ID" value="NZ_CP022098.1"/>
</dbReference>
<accession>A0A250J0D8</accession>
<evidence type="ECO:0000256" key="1">
    <source>
        <dbReference type="ARBA" id="ARBA00022536"/>
    </source>
</evidence>
<protein>
    <submittedName>
        <fullName evidence="6">Fibrillin-1 (MP340)</fullName>
    </submittedName>
</protein>
<dbReference type="PANTHER" id="PTHR24050">
    <property type="entry name" value="PA14 DOMAIN-CONTAINING PROTEIN"/>
    <property type="match status" value="1"/>
</dbReference>
<dbReference type="SUPFAM" id="SSF57196">
    <property type="entry name" value="EGF/Laminin"/>
    <property type="match status" value="4"/>
</dbReference>
<keyword evidence="3" id="KW-0677">Repeat</keyword>
<dbReference type="InterPro" id="IPR052235">
    <property type="entry name" value="Nephronectin_domain"/>
</dbReference>
<dbReference type="KEGG" id="cfus:CYFUS_002286"/>